<comment type="caution">
    <text evidence="1">The sequence shown here is derived from an EMBL/GenBank/DDBJ whole genome shotgun (WGS) entry which is preliminary data.</text>
</comment>
<reference evidence="1 2" key="1">
    <citation type="submission" date="2024-02" db="EMBL/GenBank/DDBJ databases">
        <authorList>
            <person name="Chen Y."/>
            <person name="Shah S."/>
            <person name="Dougan E. K."/>
            <person name="Thang M."/>
            <person name="Chan C."/>
        </authorList>
    </citation>
    <scope>NUCLEOTIDE SEQUENCE [LARGE SCALE GENOMIC DNA]</scope>
</reference>
<organism evidence="1 2">
    <name type="scientific">Durusdinium trenchii</name>
    <dbReference type="NCBI Taxonomy" id="1381693"/>
    <lineage>
        <taxon>Eukaryota</taxon>
        <taxon>Sar</taxon>
        <taxon>Alveolata</taxon>
        <taxon>Dinophyceae</taxon>
        <taxon>Suessiales</taxon>
        <taxon>Symbiodiniaceae</taxon>
        <taxon>Durusdinium</taxon>
    </lineage>
</organism>
<dbReference type="Proteomes" id="UP001642464">
    <property type="component" value="Unassembled WGS sequence"/>
</dbReference>
<evidence type="ECO:0000313" key="2">
    <source>
        <dbReference type="Proteomes" id="UP001642464"/>
    </source>
</evidence>
<evidence type="ECO:0000313" key="1">
    <source>
        <dbReference type="EMBL" id="CAK9054406.1"/>
    </source>
</evidence>
<proteinExistence type="predicted"/>
<gene>
    <name evidence="1" type="ORF">SCF082_LOCUS29534</name>
</gene>
<keyword evidence="2" id="KW-1185">Reference proteome</keyword>
<name>A0ABP0MSF2_9DINO</name>
<feature type="non-terminal residue" evidence="1">
    <location>
        <position position="1"/>
    </location>
</feature>
<accession>A0ABP0MSF2</accession>
<dbReference type="EMBL" id="CAXAMM010023903">
    <property type="protein sequence ID" value="CAK9054406.1"/>
    <property type="molecule type" value="Genomic_DNA"/>
</dbReference>
<protein>
    <submittedName>
        <fullName evidence="1">Uncharacterized protein</fullName>
    </submittedName>
</protein>
<sequence>HGRSVFELKDCCRSRMPQEPYKEAIIYGGVCDKEFRTWVKNFIEPHVAQRTNDGCSYYRLPSPGDAVTISGLRRRHELNGVRGEVLSSKQDEFGRIRVRIDAEGSRTMKIQPFRLVPDSLAPVCKEFDKVSLRSGCERATNSTAPSAVSGVSNTSSRLERRCLVKAASLPTI</sequence>